<dbReference type="CDD" id="cd06661">
    <property type="entry name" value="GGCT_like"/>
    <property type="match status" value="1"/>
</dbReference>
<gene>
    <name evidence="7" type="ORF">VNO77_40246</name>
</gene>
<evidence type="ECO:0000256" key="3">
    <source>
        <dbReference type="ARBA" id="ARBA00023315"/>
    </source>
</evidence>
<dbReference type="InterPro" id="IPR009288">
    <property type="entry name" value="AIG2-like_dom"/>
</dbReference>
<feature type="active site" description="Proton acceptor" evidence="4">
    <location>
        <position position="108"/>
    </location>
</feature>
<evidence type="ECO:0000256" key="2">
    <source>
        <dbReference type="ARBA" id="ARBA00008861"/>
    </source>
</evidence>
<evidence type="ECO:0000256" key="5">
    <source>
        <dbReference type="RuleBase" id="RU367036"/>
    </source>
</evidence>
<evidence type="ECO:0000256" key="4">
    <source>
        <dbReference type="PIRSR" id="PIRSR639126-1"/>
    </source>
</evidence>
<dbReference type="GO" id="GO:0016746">
    <property type="term" value="F:acyltransferase activity"/>
    <property type="evidence" value="ECO:0007669"/>
    <property type="project" value="UniProtKB-KW"/>
</dbReference>
<dbReference type="InterPro" id="IPR036568">
    <property type="entry name" value="GGCT-like_sf"/>
</dbReference>
<comment type="similarity">
    <text evidence="2 5">Belongs to the gamma-glutamylcyclotransferase family.</text>
</comment>
<accession>A0AAN9PRG0</accession>
<keyword evidence="8" id="KW-1185">Reference proteome</keyword>
<organism evidence="7 8">
    <name type="scientific">Canavalia gladiata</name>
    <name type="common">Sword bean</name>
    <name type="synonym">Dolichos gladiatus</name>
    <dbReference type="NCBI Taxonomy" id="3824"/>
    <lineage>
        <taxon>Eukaryota</taxon>
        <taxon>Viridiplantae</taxon>
        <taxon>Streptophyta</taxon>
        <taxon>Embryophyta</taxon>
        <taxon>Tracheophyta</taxon>
        <taxon>Spermatophyta</taxon>
        <taxon>Magnoliopsida</taxon>
        <taxon>eudicotyledons</taxon>
        <taxon>Gunneridae</taxon>
        <taxon>Pentapetalae</taxon>
        <taxon>rosids</taxon>
        <taxon>fabids</taxon>
        <taxon>Fabales</taxon>
        <taxon>Fabaceae</taxon>
        <taxon>Papilionoideae</taxon>
        <taxon>50 kb inversion clade</taxon>
        <taxon>NPAAA clade</taxon>
        <taxon>indigoferoid/millettioid clade</taxon>
        <taxon>Phaseoleae</taxon>
        <taxon>Canavalia</taxon>
    </lineage>
</organism>
<dbReference type="Gene3D" id="3.10.490.10">
    <property type="entry name" value="Gamma-glutamyl cyclotransferase-like"/>
    <property type="match status" value="1"/>
</dbReference>
<name>A0AAN9PRG0_CANGL</name>
<dbReference type="EMBL" id="JAYMYQ010000010">
    <property type="protein sequence ID" value="KAK7307307.1"/>
    <property type="molecule type" value="Genomic_DNA"/>
</dbReference>
<feature type="domain" description="Gamma-glutamylcyclotransferase AIG2-like" evidence="6">
    <location>
        <begin position="30"/>
        <end position="138"/>
    </location>
</feature>
<dbReference type="InterPro" id="IPR039126">
    <property type="entry name" value="GGACT"/>
</dbReference>
<keyword evidence="3" id="KW-0012">Acyltransferase</keyword>
<protein>
    <recommendedName>
        <fullName evidence="5">Gamma-glutamylcyclotransferase family protein</fullName>
    </recommendedName>
</protein>
<evidence type="ECO:0000313" key="7">
    <source>
        <dbReference type="EMBL" id="KAK7307307.1"/>
    </source>
</evidence>
<dbReference type="GO" id="GO:0005829">
    <property type="term" value="C:cytosol"/>
    <property type="evidence" value="ECO:0007669"/>
    <property type="project" value="TreeGrafter"/>
</dbReference>
<dbReference type="PANTHER" id="PTHR12510">
    <property type="entry name" value="TROPONIN C-AKIN-1 PROTEIN"/>
    <property type="match status" value="1"/>
</dbReference>
<sequence length="184" mass="20684">MLRGRCSGKEEAKAKMGTERECEKERPYLIFTYGTLKQGLPNHGLMEELMSKDDAVLLGTYFTDHAYPLVCGPLGIPYLINLPGSGHRVKGEVYAVSEEALVRLDELEGVSAGYYERLPMVAEEEEGGGKVTAEAYWGHRSFGEVLWKMKGEMGLTEYGEKEAREYVRKEDRPDGRNTILDILL</sequence>
<evidence type="ECO:0000313" key="8">
    <source>
        <dbReference type="Proteomes" id="UP001367508"/>
    </source>
</evidence>
<dbReference type="Proteomes" id="UP001367508">
    <property type="component" value="Unassembled WGS sequence"/>
</dbReference>
<dbReference type="SUPFAM" id="SSF110857">
    <property type="entry name" value="Gamma-glutamyl cyclotransferase-like"/>
    <property type="match status" value="1"/>
</dbReference>
<comment type="function">
    <text evidence="1">Putative gamma-glutamylcyclotransferase.</text>
</comment>
<comment type="caution">
    <text evidence="7">The sequence shown here is derived from an EMBL/GenBank/DDBJ whole genome shotgun (WGS) entry which is preliminary data.</text>
</comment>
<reference evidence="7 8" key="1">
    <citation type="submission" date="2024-01" db="EMBL/GenBank/DDBJ databases">
        <title>The genomes of 5 underutilized Papilionoideae crops provide insights into root nodulation and disease resistanc.</title>
        <authorList>
            <person name="Jiang F."/>
        </authorList>
    </citation>
    <scope>NUCLEOTIDE SEQUENCE [LARGE SCALE GENOMIC DNA]</scope>
    <source>
        <strain evidence="7">LVBAO_FW01</strain>
        <tissue evidence="7">Leaves</tissue>
    </source>
</reference>
<dbReference type="AlphaFoldDB" id="A0AAN9PRG0"/>
<keyword evidence="3" id="KW-0808">Transferase</keyword>
<evidence type="ECO:0000259" key="6">
    <source>
        <dbReference type="Pfam" id="PF06094"/>
    </source>
</evidence>
<dbReference type="PANTHER" id="PTHR12510:SF15">
    <property type="entry name" value="GAMMA-GLUTAMYLCYCLOTRANSFERASE FAMILY PROTEIN"/>
    <property type="match status" value="1"/>
</dbReference>
<evidence type="ECO:0000256" key="1">
    <source>
        <dbReference type="ARBA" id="ARBA00002782"/>
    </source>
</evidence>
<dbReference type="GO" id="GO:0061929">
    <property type="term" value="F:gamma-glutamylaminecyclotransferase activity"/>
    <property type="evidence" value="ECO:0007669"/>
    <property type="project" value="InterPro"/>
</dbReference>
<proteinExistence type="inferred from homology"/>
<dbReference type="InterPro" id="IPR013024">
    <property type="entry name" value="GGCT-like"/>
</dbReference>
<dbReference type="Pfam" id="PF06094">
    <property type="entry name" value="GGACT"/>
    <property type="match status" value="1"/>
</dbReference>